<sequence>MHNIKNILKNAFYVDTRTLALFRIYFGIICLMDVLRRYSIIEVFYSDAGINFRRQVTSKYSVKYFTLLDYFHSTAEVQLLFILTAICAIFLIIGFYTRFFQFLTAVGLISIHNAAVILENGGDMAFNNYLVWALFLPLGTSWSIDSIRKSIKKYPEYDSNDLNHPFKHKSTRIFHFAYIACIVQLAMIYFYNNINKTGAMWVDDFTALHYMYQLETFLTPAGEFIASIIPIWAVKFLTQMTIWIEICAPIAILSPLFQPWLRRVVLILFIPFHFMILISVNIGLFSEIMFAALILLLSKQDIDYLKGLLFRFFTRKYTVFYDRDCGFCHLTARILKRMDVFSRLQWADRLIEGDKPKNVDKLLERTIVVWDPKTDEIWTRHIGFSKILSAIPMGFLISWIFKIPILEKLFGYIYDFISNNRTSISKMTGQPACGINQGEHTPSIEREDHALLVRGRKLIWMISNILVLSLLIGAVDYSTKINDGLQKRFSKEEKKLKKSAQSAKFQSPRRTMKRILLYPRMYQKWNMFSPKVITYENWLMADITFENGETLSLFRGSDDIENRFKREYFTPYNNQFWRKLFARLGKTSYERYIPKFKKWLMETKYFSEYGNRKVIDVKLWKLSEKSLDIDSPVDKRPKVSKRELKKKDRSARKS</sequence>
<evidence type="ECO:0000313" key="8">
    <source>
        <dbReference type="EMBL" id="SUZ90211.1"/>
    </source>
</evidence>
<dbReference type="PANTHER" id="PTHR39535">
    <property type="entry name" value="SPORULATION-DELAYING PROTEIN SDPB"/>
    <property type="match status" value="1"/>
</dbReference>
<dbReference type="GO" id="GO:0015035">
    <property type="term" value="F:protein-disulfide reductase activity"/>
    <property type="evidence" value="ECO:0007669"/>
    <property type="project" value="InterPro"/>
</dbReference>
<feature type="region of interest" description="Disordered" evidence="5">
    <location>
        <begin position="630"/>
        <end position="654"/>
    </location>
</feature>
<dbReference type="PANTHER" id="PTHR39535:SF2">
    <property type="entry name" value="HTTM DOMAIN-CONTAINING PROTEIN"/>
    <property type="match status" value="1"/>
</dbReference>
<evidence type="ECO:0000256" key="5">
    <source>
        <dbReference type="SAM" id="MobiDB-lite"/>
    </source>
</evidence>
<feature type="transmembrane region" description="Helical" evidence="6">
    <location>
        <begin position="173"/>
        <end position="191"/>
    </location>
</feature>
<evidence type="ECO:0000256" key="4">
    <source>
        <dbReference type="ARBA" id="ARBA00023136"/>
    </source>
</evidence>
<comment type="subcellular location">
    <subcellularLocation>
        <location evidence="1">Endomembrane system</location>
        <topology evidence="1">Multi-pass membrane protein</topology>
    </subcellularLocation>
</comment>
<feature type="transmembrane region" description="Helical" evidence="6">
    <location>
        <begin position="211"/>
        <end position="233"/>
    </location>
</feature>
<accession>A0A381RFE8</accession>
<keyword evidence="3 6" id="KW-1133">Transmembrane helix</keyword>
<dbReference type="GO" id="GO:0012505">
    <property type="term" value="C:endomembrane system"/>
    <property type="evidence" value="ECO:0007669"/>
    <property type="project" value="UniProtKB-SubCell"/>
</dbReference>
<dbReference type="InterPro" id="IPR007263">
    <property type="entry name" value="DCC1-like"/>
</dbReference>
<evidence type="ECO:0000256" key="6">
    <source>
        <dbReference type="SAM" id="Phobius"/>
    </source>
</evidence>
<feature type="transmembrane region" description="Helical" evidence="6">
    <location>
        <begin position="240"/>
        <end position="258"/>
    </location>
</feature>
<feature type="transmembrane region" description="Helical" evidence="6">
    <location>
        <begin position="264"/>
        <end position="297"/>
    </location>
</feature>
<dbReference type="InterPro" id="IPR052964">
    <property type="entry name" value="Sporulation_signal_mat"/>
</dbReference>
<evidence type="ECO:0000256" key="2">
    <source>
        <dbReference type="ARBA" id="ARBA00022692"/>
    </source>
</evidence>
<dbReference type="SMART" id="SM00752">
    <property type="entry name" value="HTTM"/>
    <property type="match status" value="1"/>
</dbReference>
<evidence type="ECO:0000256" key="1">
    <source>
        <dbReference type="ARBA" id="ARBA00004127"/>
    </source>
</evidence>
<proteinExistence type="predicted"/>
<feature type="non-terminal residue" evidence="8">
    <location>
        <position position="654"/>
    </location>
</feature>
<dbReference type="Pfam" id="PF04134">
    <property type="entry name" value="DCC1-like"/>
    <property type="match status" value="1"/>
</dbReference>
<feature type="transmembrane region" description="Helical" evidence="6">
    <location>
        <begin position="77"/>
        <end position="95"/>
    </location>
</feature>
<feature type="transmembrane region" description="Helical" evidence="6">
    <location>
        <begin position="458"/>
        <end position="478"/>
    </location>
</feature>
<dbReference type="AlphaFoldDB" id="A0A381RFE8"/>
<organism evidence="8">
    <name type="scientific">marine metagenome</name>
    <dbReference type="NCBI Taxonomy" id="408172"/>
    <lineage>
        <taxon>unclassified sequences</taxon>
        <taxon>metagenomes</taxon>
        <taxon>ecological metagenomes</taxon>
    </lineage>
</organism>
<name>A0A381RFE8_9ZZZZ</name>
<feature type="transmembrane region" description="Helical" evidence="6">
    <location>
        <begin position="20"/>
        <end position="38"/>
    </location>
</feature>
<feature type="domain" description="HTTM-like" evidence="7">
    <location>
        <begin position="11"/>
        <end position="301"/>
    </location>
</feature>
<dbReference type="InterPro" id="IPR011020">
    <property type="entry name" value="HTTM-like"/>
</dbReference>
<keyword evidence="2 6" id="KW-0812">Transmembrane</keyword>
<feature type="transmembrane region" description="Helical" evidence="6">
    <location>
        <begin position="387"/>
        <end position="406"/>
    </location>
</feature>
<dbReference type="EMBL" id="UINC01001876">
    <property type="protein sequence ID" value="SUZ90211.1"/>
    <property type="molecule type" value="Genomic_DNA"/>
</dbReference>
<feature type="non-terminal residue" evidence="8">
    <location>
        <position position="1"/>
    </location>
</feature>
<evidence type="ECO:0000256" key="3">
    <source>
        <dbReference type="ARBA" id="ARBA00022989"/>
    </source>
</evidence>
<protein>
    <recommendedName>
        <fullName evidence="7">HTTM-like domain-containing protein</fullName>
    </recommendedName>
</protein>
<keyword evidence="4 6" id="KW-0472">Membrane</keyword>
<reference evidence="8" key="1">
    <citation type="submission" date="2018-05" db="EMBL/GenBank/DDBJ databases">
        <authorList>
            <person name="Lanie J.A."/>
            <person name="Ng W.-L."/>
            <person name="Kazmierczak K.M."/>
            <person name="Andrzejewski T.M."/>
            <person name="Davidsen T.M."/>
            <person name="Wayne K.J."/>
            <person name="Tettelin H."/>
            <person name="Glass J.I."/>
            <person name="Rusch D."/>
            <person name="Podicherti R."/>
            <person name="Tsui H.-C.T."/>
            <person name="Winkler M.E."/>
        </authorList>
    </citation>
    <scope>NUCLEOTIDE SEQUENCE</scope>
</reference>
<evidence type="ECO:0000259" key="7">
    <source>
        <dbReference type="SMART" id="SM00752"/>
    </source>
</evidence>
<gene>
    <name evidence="8" type="ORF">METZ01_LOCUS43065</name>
</gene>
<feature type="compositionally biased region" description="Basic and acidic residues" evidence="5">
    <location>
        <begin position="630"/>
        <end position="646"/>
    </location>
</feature>